<dbReference type="Gene3D" id="1.10.10.60">
    <property type="entry name" value="Homeodomain-like"/>
    <property type="match status" value="2"/>
</dbReference>
<proteinExistence type="predicted"/>
<dbReference type="Pfam" id="PF12833">
    <property type="entry name" value="HTH_18"/>
    <property type="match status" value="1"/>
</dbReference>
<dbReference type="InterPro" id="IPR009057">
    <property type="entry name" value="Homeodomain-like_sf"/>
</dbReference>
<keyword evidence="3" id="KW-0804">Transcription</keyword>
<dbReference type="PRINTS" id="PR00032">
    <property type="entry name" value="HTHARAC"/>
</dbReference>
<name>A0ABS5CKA9_9BACL</name>
<protein>
    <submittedName>
        <fullName evidence="5">Helix-turn-helix transcriptional regulator</fullName>
    </submittedName>
</protein>
<evidence type="ECO:0000313" key="6">
    <source>
        <dbReference type="Proteomes" id="UP000673394"/>
    </source>
</evidence>
<sequence length="297" mass="33870">MAIMDNLMSNHISPHVRLCYTFERSDFFQGPRRLLDYLFLYLEKGRYVLTIEGKEYELLEGEFALIQPGLLFTTRGYGECVVPNAHLDFFYNPLRDQSFVTTPGLTNLTHYADLLQPRLDELGLSQIPPIIAPENPKKLKQTLLQMIDCYKNHDIVSTIKVQQLALELLVQLIGSSGRQSPSTDYYEHRFRARMEAYLSSNLSAPLSIAAMAQHIGYSESHFCLLFKQVYGEPPHSYLIGMRIGKAKELLRTTELHLEVIAEYCGFANASHFSKAFKQITSLTPSGYRQSSEEQDGE</sequence>
<dbReference type="EMBL" id="JAGKSP010000016">
    <property type="protein sequence ID" value="MBP3966297.1"/>
    <property type="molecule type" value="Genomic_DNA"/>
</dbReference>
<evidence type="ECO:0000313" key="5">
    <source>
        <dbReference type="EMBL" id="MBP3966297.1"/>
    </source>
</evidence>
<keyword evidence="6" id="KW-1185">Reference proteome</keyword>
<organism evidence="5 6">
    <name type="scientific">Paenibacillus lignilyticus</name>
    <dbReference type="NCBI Taxonomy" id="1172615"/>
    <lineage>
        <taxon>Bacteria</taxon>
        <taxon>Bacillati</taxon>
        <taxon>Bacillota</taxon>
        <taxon>Bacilli</taxon>
        <taxon>Bacillales</taxon>
        <taxon>Paenibacillaceae</taxon>
        <taxon>Paenibacillus</taxon>
    </lineage>
</organism>
<evidence type="ECO:0000256" key="2">
    <source>
        <dbReference type="ARBA" id="ARBA00023125"/>
    </source>
</evidence>
<dbReference type="InterPro" id="IPR018060">
    <property type="entry name" value="HTH_AraC"/>
</dbReference>
<dbReference type="RefSeq" id="WP_210663341.1">
    <property type="nucleotide sequence ID" value="NZ_JAGKSP010000016.1"/>
</dbReference>
<gene>
    <name evidence="5" type="ORF">I8J30_26695</name>
</gene>
<dbReference type="SUPFAM" id="SSF51215">
    <property type="entry name" value="Regulatory protein AraC"/>
    <property type="match status" value="1"/>
</dbReference>
<dbReference type="InterPro" id="IPR037923">
    <property type="entry name" value="HTH-like"/>
</dbReference>
<dbReference type="SMART" id="SM00342">
    <property type="entry name" value="HTH_ARAC"/>
    <property type="match status" value="1"/>
</dbReference>
<evidence type="ECO:0000256" key="3">
    <source>
        <dbReference type="ARBA" id="ARBA00023163"/>
    </source>
</evidence>
<dbReference type="InterPro" id="IPR018062">
    <property type="entry name" value="HTH_AraC-typ_CS"/>
</dbReference>
<dbReference type="PANTHER" id="PTHR43280">
    <property type="entry name" value="ARAC-FAMILY TRANSCRIPTIONAL REGULATOR"/>
    <property type="match status" value="1"/>
</dbReference>
<evidence type="ECO:0000256" key="1">
    <source>
        <dbReference type="ARBA" id="ARBA00023015"/>
    </source>
</evidence>
<evidence type="ECO:0000259" key="4">
    <source>
        <dbReference type="PROSITE" id="PS01124"/>
    </source>
</evidence>
<accession>A0ABS5CKA9</accession>
<dbReference type="InterPro" id="IPR020449">
    <property type="entry name" value="Tscrpt_reg_AraC-type_HTH"/>
</dbReference>
<dbReference type="PROSITE" id="PS00041">
    <property type="entry name" value="HTH_ARAC_FAMILY_1"/>
    <property type="match status" value="1"/>
</dbReference>
<dbReference type="Proteomes" id="UP000673394">
    <property type="component" value="Unassembled WGS sequence"/>
</dbReference>
<dbReference type="PROSITE" id="PS01124">
    <property type="entry name" value="HTH_ARAC_FAMILY_2"/>
    <property type="match status" value="1"/>
</dbReference>
<dbReference type="PANTHER" id="PTHR43280:SF2">
    <property type="entry name" value="HTH-TYPE TRANSCRIPTIONAL REGULATOR EXSA"/>
    <property type="match status" value="1"/>
</dbReference>
<reference evidence="5 6" key="1">
    <citation type="submission" date="2021-04" db="EMBL/GenBank/DDBJ databases">
        <title>Paenibacillus sp. DLE-14 whole genome sequence.</title>
        <authorList>
            <person name="Ham Y.J."/>
        </authorList>
    </citation>
    <scope>NUCLEOTIDE SEQUENCE [LARGE SCALE GENOMIC DNA]</scope>
    <source>
        <strain evidence="5 6">DLE-14</strain>
    </source>
</reference>
<feature type="domain" description="HTH araC/xylS-type" evidence="4">
    <location>
        <begin position="192"/>
        <end position="290"/>
    </location>
</feature>
<keyword evidence="2" id="KW-0238">DNA-binding</keyword>
<dbReference type="SUPFAM" id="SSF46689">
    <property type="entry name" value="Homeodomain-like"/>
    <property type="match status" value="2"/>
</dbReference>
<comment type="caution">
    <text evidence="5">The sequence shown here is derived from an EMBL/GenBank/DDBJ whole genome shotgun (WGS) entry which is preliminary data.</text>
</comment>
<keyword evidence="1" id="KW-0805">Transcription regulation</keyword>